<dbReference type="InterPro" id="IPR013078">
    <property type="entry name" value="His_Pase_superF_clade-1"/>
</dbReference>
<comment type="caution">
    <text evidence="3">The sequence shown here is derived from an EMBL/GenBank/DDBJ whole genome shotgun (WGS) entry which is preliminary data.</text>
</comment>
<dbReference type="Proteomes" id="UP000612055">
    <property type="component" value="Unassembled WGS sequence"/>
</dbReference>
<protein>
    <submittedName>
        <fullName evidence="3">Uncharacterized protein</fullName>
    </submittedName>
</protein>
<dbReference type="InterPro" id="IPR029033">
    <property type="entry name" value="His_PPase_superfam"/>
</dbReference>
<dbReference type="AlphaFoldDB" id="A0A836BYX5"/>
<dbReference type="PANTHER" id="PTHR48100:SF44">
    <property type="entry name" value="PHOSPHATASE C1620.13-RELATED"/>
    <property type="match status" value="1"/>
</dbReference>
<dbReference type="Pfam" id="PF00300">
    <property type="entry name" value="His_Phos_1"/>
    <property type="match status" value="1"/>
</dbReference>
<feature type="region of interest" description="Disordered" evidence="2">
    <location>
        <begin position="1"/>
        <end position="37"/>
    </location>
</feature>
<dbReference type="EMBL" id="JAEHOE010000043">
    <property type="protein sequence ID" value="KAG2492714.1"/>
    <property type="molecule type" value="Genomic_DNA"/>
</dbReference>
<dbReference type="Gene3D" id="3.40.50.1240">
    <property type="entry name" value="Phosphoglycerate mutase-like"/>
    <property type="match status" value="1"/>
</dbReference>
<keyword evidence="4" id="KW-1185">Reference proteome</keyword>
<feature type="region of interest" description="Disordered" evidence="2">
    <location>
        <begin position="428"/>
        <end position="452"/>
    </location>
</feature>
<dbReference type="InterPro" id="IPR001345">
    <property type="entry name" value="PG/BPGM_mutase_AS"/>
</dbReference>
<evidence type="ECO:0000256" key="2">
    <source>
        <dbReference type="SAM" id="MobiDB-lite"/>
    </source>
</evidence>
<proteinExistence type="inferred from homology"/>
<feature type="region of interest" description="Disordered" evidence="2">
    <location>
        <begin position="239"/>
        <end position="273"/>
    </location>
</feature>
<dbReference type="PANTHER" id="PTHR48100">
    <property type="entry name" value="BROAD-SPECIFICITY PHOSPHATASE YOR283W-RELATED"/>
    <property type="match status" value="1"/>
</dbReference>
<dbReference type="GO" id="GO:0016791">
    <property type="term" value="F:phosphatase activity"/>
    <property type="evidence" value="ECO:0007669"/>
    <property type="project" value="TreeGrafter"/>
</dbReference>
<feature type="compositionally biased region" description="Low complexity" evidence="2">
    <location>
        <begin position="437"/>
        <end position="452"/>
    </location>
</feature>
<gene>
    <name evidence="3" type="ORF">HYH03_009127</name>
</gene>
<dbReference type="CDD" id="cd07067">
    <property type="entry name" value="HP_PGM_like"/>
    <property type="match status" value="1"/>
</dbReference>
<feature type="compositionally biased region" description="Polar residues" evidence="2">
    <location>
        <begin position="80"/>
        <end position="99"/>
    </location>
</feature>
<dbReference type="PROSITE" id="PS00175">
    <property type="entry name" value="PG_MUTASE"/>
    <property type="match status" value="1"/>
</dbReference>
<feature type="region of interest" description="Disordered" evidence="2">
    <location>
        <begin position="80"/>
        <end position="159"/>
    </location>
</feature>
<evidence type="ECO:0000313" key="3">
    <source>
        <dbReference type="EMBL" id="KAG2492714.1"/>
    </source>
</evidence>
<feature type="region of interest" description="Disordered" evidence="2">
    <location>
        <begin position="195"/>
        <end position="215"/>
    </location>
</feature>
<organism evidence="3 4">
    <name type="scientific">Edaphochlamys debaryana</name>
    <dbReference type="NCBI Taxonomy" id="47281"/>
    <lineage>
        <taxon>Eukaryota</taxon>
        <taxon>Viridiplantae</taxon>
        <taxon>Chlorophyta</taxon>
        <taxon>core chlorophytes</taxon>
        <taxon>Chlorophyceae</taxon>
        <taxon>CS clade</taxon>
        <taxon>Chlamydomonadales</taxon>
        <taxon>Chlamydomonadales incertae sedis</taxon>
        <taxon>Edaphochlamys</taxon>
    </lineage>
</organism>
<dbReference type="OrthoDB" id="496981at2759"/>
<accession>A0A836BYX5</accession>
<dbReference type="SMART" id="SM00855">
    <property type="entry name" value="PGAM"/>
    <property type="match status" value="1"/>
</dbReference>
<evidence type="ECO:0000256" key="1">
    <source>
        <dbReference type="ARBA" id="ARBA00038362"/>
    </source>
</evidence>
<dbReference type="InterPro" id="IPR050275">
    <property type="entry name" value="PGM_Phosphatase"/>
</dbReference>
<sequence length="584" mass="62745">MTKQQARKRQNDGGFGTPGGLRALPGGKAAVASGKRHKQMTLLGYLKTPKREEDTPALQGMAAKGISTTGLNKLGALKLQTQQKQQVNAPSSTRCTPGLTQGRPEPHGPPPRRPAPATHDEGDDDDFVISMSQTYERTQPDPCDDTFGVGDQDDPELSLRRTQHYHVNSATQPYGHLDQDPTVAPETAHDALRDQDSDLQEDDTAPLFPDRAGPRVTSTAWEASVLEASALAGRAGTTLLPPDLSLEGQGSNQPGPRGLDADVPGGAGAGPSDQQLAMLDTIDFRLHPHAALPAVSTGPAVTPELQVGVCGCGTLTEDIADDGTTPPPQVGPALFPIFTQQARRKMRANIFLIRHGESEFNLACNSAKSFGEPIHIFDAPLTKTGKKQAQALRPHILDVMQKHGDPLFLVSPLTRAIETFLHMLPDPERLGLPPTPSASGPQASASSAAGGGSCSLAGMGSKPINVIICPLLAELLHTSGDVGRPKTVLIDSFPEVAEQLRKGLDKERWWFENSAKGPNCALSTSFCAKEPESSGRERVNRFKHFLLSQQHRPIVVVGHANFFRHLTNESSYMKNCQMLNWQPF</sequence>
<name>A0A836BYX5_9CHLO</name>
<dbReference type="SUPFAM" id="SSF53254">
    <property type="entry name" value="Phosphoglycerate mutase-like"/>
    <property type="match status" value="1"/>
</dbReference>
<reference evidence="3" key="1">
    <citation type="journal article" date="2020" name="bioRxiv">
        <title>Comparative genomics of Chlamydomonas.</title>
        <authorList>
            <person name="Craig R.J."/>
            <person name="Hasan A.R."/>
            <person name="Ness R.W."/>
            <person name="Keightley P.D."/>
        </authorList>
    </citation>
    <scope>NUCLEOTIDE SEQUENCE</scope>
    <source>
        <strain evidence="3">CCAP 11/70</strain>
    </source>
</reference>
<evidence type="ECO:0000313" key="4">
    <source>
        <dbReference type="Proteomes" id="UP000612055"/>
    </source>
</evidence>
<dbReference type="GO" id="GO:0005829">
    <property type="term" value="C:cytosol"/>
    <property type="evidence" value="ECO:0007669"/>
    <property type="project" value="TreeGrafter"/>
</dbReference>
<comment type="similarity">
    <text evidence="1">Belongs to the phosphoglycerate mutase family.</text>
</comment>